<feature type="region of interest" description="Disordered" evidence="1">
    <location>
        <begin position="1"/>
        <end position="20"/>
    </location>
</feature>
<dbReference type="EMBL" id="PGGS01000016">
    <property type="protein sequence ID" value="PNH12044.1"/>
    <property type="molecule type" value="Genomic_DNA"/>
</dbReference>
<accession>A0A2J8AHP4</accession>
<dbReference type="InterPro" id="IPR018392">
    <property type="entry name" value="LysM"/>
</dbReference>
<dbReference type="InterPro" id="IPR036779">
    <property type="entry name" value="LysM_dom_sf"/>
</dbReference>
<dbReference type="SMART" id="SM00257">
    <property type="entry name" value="LysM"/>
    <property type="match status" value="2"/>
</dbReference>
<dbReference type="AlphaFoldDB" id="A0A2J8AHP4"/>
<evidence type="ECO:0000313" key="4">
    <source>
        <dbReference type="EMBL" id="PNH12044.1"/>
    </source>
</evidence>
<keyword evidence="2" id="KW-0472">Membrane</keyword>
<gene>
    <name evidence="4" type="ORF">TSOC_001073</name>
</gene>
<dbReference type="Gene3D" id="3.10.350.10">
    <property type="entry name" value="LysM domain"/>
    <property type="match status" value="1"/>
</dbReference>
<evidence type="ECO:0000313" key="5">
    <source>
        <dbReference type="Proteomes" id="UP000236333"/>
    </source>
</evidence>
<dbReference type="CDD" id="cd00118">
    <property type="entry name" value="LysM"/>
    <property type="match status" value="2"/>
</dbReference>
<name>A0A2J8AHP4_9CHLO</name>
<keyword evidence="2" id="KW-1133">Transmembrane helix</keyword>
<evidence type="ECO:0000256" key="1">
    <source>
        <dbReference type="SAM" id="MobiDB-lite"/>
    </source>
</evidence>
<evidence type="ECO:0000259" key="3">
    <source>
        <dbReference type="PROSITE" id="PS51782"/>
    </source>
</evidence>
<keyword evidence="5" id="KW-1185">Reference proteome</keyword>
<comment type="caution">
    <text evidence="4">The sequence shown here is derived from an EMBL/GenBank/DDBJ whole genome shotgun (WGS) entry which is preliminary data.</text>
</comment>
<protein>
    <recommendedName>
        <fullName evidence="3">LysM domain-containing protein</fullName>
    </recommendedName>
</protein>
<feature type="domain" description="LysM" evidence="3">
    <location>
        <begin position="33"/>
        <end position="77"/>
    </location>
</feature>
<dbReference type="Proteomes" id="UP000236333">
    <property type="component" value="Unassembled WGS sequence"/>
</dbReference>
<keyword evidence="2" id="KW-0812">Transmembrane</keyword>
<dbReference type="Pfam" id="PF01476">
    <property type="entry name" value="LysM"/>
    <property type="match status" value="2"/>
</dbReference>
<dbReference type="SUPFAM" id="SSF54106">
    <property type="entry name" value="LysM domain"/>
    <property type="match status" value="1"/>
</dbReference>
<sequence>MLSARSQLLRAPRQQPGRGRRPVTVLAAAFDVRPYTLRKGDSLESIGKKRSVTVEQILAINPDVKADKVLDGQTILLPANKLSVRDKEILGGIGTTYRLYPIRGGETLSDVLSKRKITTAEFQSLNPGVELSSIKDNQVVKLPVNKFTVREREMLIGSGILPAEFFSGVVNSPFAVGLGGLMLVCGFVMAWQRFHSDPDMQATD</sequence>
<reference evidence="4 5" key="1">
    <citation type="journal article" date="2017" name="Mol. Biol. Evol.">
        <title>The 4-celled Tetrabaena socialis nuclear genome reveals the essential components for genetic control of cell number at the origin of multicellularity in the volvocine lineage.</title>
        <authorList>
            <person name="Featherston J."/>
            <person name="Arakaki Y."/>
            <person name="Hanschen E.R."/>
            <person name="Ferris P.J."/>
            <person name="Michod R.E."/>
            <person name="Olson B.J.S.C."/>
            <person name="Nozaki H."/>
            <person name="Durand P.M."/>
        </authorList>
    </citation>
    <scope>NUCLEOTIDE SEQUENCE [LARGE SCALE GENOMIC DNA]</scope>
    <source>
        <strain evidence="4 5">NIES-571</strain>
    </source>
</reference>
<feature type="domain" description="LysM" evidence="3">
    <location>
        <begin position="98"/>
        <end position="142"/>
    </location>
</feature>
<feature type="transmembrane region" description="Helical" evidence="2">
    <location>
        <begin position="174"/>
        <end position="191"/>
    </location>
</feature>
<organism evidence="4 5">
    <name type="scientific">Tetrabaena socialis</name>
    <dbReference type="NCBI Taxonomy" id="47790"/>
    <lineage>
        <taxon>Eukaryota</taxon>
        <taxon>Viridiplantae</taxon>
        <taxon>Chlorophyta</taxon>
        <taxon>core chlorophytes</taxon>
        <taxon>Chlorophyceae</taxon>
        <taxon>CS clade</taxon>
        <taxon>Chlamydomonadales</taxon>
        <taxon>Tetrabaenaceae</taxon>
        <taxon>Tetrabaena</taxon>
    </lineage>
</organism>
<dbReference type="OrthoDB" id="5985073at2759"/>
<proteinExistence type="predicted"/>
<dbReference type="PROSITE" id="PS51782">
    <property type="entry name" value="LYSM"/>
    <property type="match status" value="2"/>
</dbReference>
<evidence type="ECO:0000256" key="2">
    <source>
        <dbReference type="SAM" id="Phobius"/>
    </source>
</evidence>